<evidence type="ECO:0000313" key="3">
    <source>
        <dbReference type="Proteomes" id="UP000610203"/>
    </source>
</evidence>
<organism evidence="2 3">
    <name type="scientific">Psychrobacter glaciei</name>
    <dbReference type="NCBI Taxonomy" id="619771"/>
    <lineage>
        <taxon>Bacteria</taxon>
        <taxon>Pseudomonadati</taxon>
        <taxon>Pseudomonadota</taxon>
        <taxon>Gammaproteobacteria</taxon>
        <taxon>Moraxellales</taxon>
        <taxon>Moraxellaceae</taxon>
        <taxon>Psychrobacter</taxon>
    </lineage>
</organism>
<feature type="region of interest" description="Disordered" evidence="1">
    <location>
        <begin position="228"/>
        <end position="250"/>
    </location>
</feature>
<gene>
    <name evidence="2" type="ORF">GCM10016272_03340</name>
</gene>
<dbReference type="EMBL" id="BMZR01000001">
    <property type="protein sequence ID" value="GHD26446.1"/>
    <property type="molecule type" value="Genomic_DNA"/>
</dbReference>
<protein>
    <submittedName>
        <fullName evidence="2">Uncharacterized protein</fullName>
    </submittedName>
</protein>
<proteinExistence type="predicted"/>
<sequence>MFIRWRQKKSEAEKPDLAQKVSKKMKIPPIYSYQLFIDSSICLPEGTDWSEIIDNDDDLTVLSEALSDFDGLPILTKPIEGVFTEQAALYAYDDELDNEAYPKDAAESLNELTLRLWALIDNQLTASDDALSVLAQHFERIMQQNIHEPDSALSIHPEWQQHYIASAQEDTSADANLPVISLSTLSVYLSIPELADANYLVERLKQQLATYGIPEQLLTIQTIIADEDPNVPNKNTRHTNSSHNSHDGADKETYQPLQFIHEQLIALTKASTPEICLFITVDSQINEQWLEANLYADNASNLLLTEAGVLLIFYNKAAKDLLDLDHKVRFSMTEIGDALPNDASSMAAEVPKQAYNNTRQHYLANLKTIKQLLLDNSFALLDRHDDKTKVEEKKSAQAIDNKTTMTDALSENSITLLSDINPATQPYDLSLLMTFIDEFIAQGALVNDHHLGHYMPLNSWLQPFLSLALLVSAAKDQPQESDIKLLITQHKRCCVVWLAESNQTL</sequence>
<feature type="compositionally biased region" description="Polar residues" evidence="1">
    <location>
        <begin position="232"/>
        <end position="243"/>
    </location>
</feature>
<keyword evidence="3" id="KW-1185">Reference proteome</keyword>
<evidence type="ECO:0000313" key="2">
    <source>
        <dbReference type="EMBL" id="GHD26446.1"/>
    </source>
</evidence>
<evidence type="ECO:0000256" key="1">
    <source>
        <dbReference type="SAM" id="MobiDB-lite"/>
    </source>
</evidence>
<accession>A0ABQ3GM70</accession>
<comment type="caution">
    <text evidence="2">The sequence shown here is derived from an EMBL/GenBank/DDBJ whole genome shotgun (WGS) entry which is preliminary data.</text>
</comment>
<name>A0ABQ3GM70_9GAMM</name>
<reference evidence="3" key="1">
    <citation type="journal article" date="2019" name="Int. J. Syst. Evol. Microbiol.">
        <title>The Global Catalogue of Microorganisms (GCM) 10K type strain sequencing project: providing services to taxonomists for standard genome sequencing and annotation.</title>
        <authorList>
            <consortium name="The Broad Institute Genomics Platform"/>
            <consortium name="The Broad Institute Genome Sequencing Center for Infectious Disease"/>
            <person name="Wu L."/>
            <person name="Ma J."/>
        </authorList>
    </citation>
    <scope>NUCLEOTIDE SEQUENCE [LARGE SCALE GENOMIC DNA]</scope>
    <source>
        <strain evidence="3">KCTC 42280</strain>
    </source>
</reference>
<dbReference type="Proteomes" id="UP000610203">
    <property type="component" value="Unassembled WGS sequence"/>
</dbReference>
<dbReference type="RefSeq" id="WP_189580752.1">
    <property type="nucleotide sequence ID" value="NZ_BMZR01000001.1"/>
</dbReference>